<keyword evidence="5 7" id="KW-0408">Iron</keyword>
<dbReference type="Pfam" id="PF00067">
    <property type="entry name" value="p450"/>
    <property type="match status" value="1"/>
</dbReference>
<feature type="binding site" description="axial binding residue" evidence="7">
    <location>
        <position position="442"/>
    </location>
    <ligand>
        <name>heme</name>
        <dbReference type="ChEBI" id="CHEBI:30413"/>
    </ligand>
    <ligandPart>
        <name>Fe</name>
        <dbReference type="ChEBI" id="CHEBI:18248"/>
    </ligandPart>
</feature>
<evidence type="ECO:0000256" key="4">
    <source>
        <dbReference type="ARBA" id="ARBA00023002"/>
    </source>
</evidence>
<dbReference type="OrthoDB" id="3945418at2759"/>
<dbReference type="GO" id="GO:0020037">
    <property type="term" value="F:heme binding"/>
    <property type="evidence" value="ECO:0007669"/>
    <property type="project" value="InterPro"/>
</dbReference>
<dbReference type="InterPro" id="IPR050121">
    <property type="entry name" value="Cytochrome_P450_monoxygenase"/>
</dbReference>
<keyword evidence="7 8" id="KW-0349">Heme</keyword>
<comment type="cofactor">
    <cofactor evidence="1 7">
        <name>heme</name>
        <dbReference type="ChEBI" id="CHEBI:30413"/>
    </cofactor>
</comment>
<dbReference type="PROSITE" id="PS00086">
    <property type="entry name" value="CYTOCHROME_P450"/>
    <property type="match status" value="1"/>
</dbReference>
<dbReference type="PRINTS" id="PR00385">
    <property type="entry name" value="P450"/>
</dbReference>
<reference evidence="10" key="1">
    <citation type="journal article" date="2016" name="Genome Announc.">
        <title>Draft genome sequence of Aspergillus niger strain An76.</title>
        <authorList>
            <person name="Gong W."/>
            <person name="Cheng Z."/>
            <person name="Zhang H."/>
            <person name="Liu L."/>
            <person name="Gao P."/>
            <person name="Wang L."/>
        </authorList>
    </citation>
    <scope>NUCLEOTIDE SEQUENCE [LARGE SCALE GENOMIC DNA]</scope>
    <source>
        <strain evidence="10">An76</strain>
    </source>
</reference>
<dbReference type="SUPFAM" id="SSF48264">
    <property type="entry name" value="Cytochrome P450"/>
    <property type="match status" value="1"/>
</dbReference>
<keyword evidence="3 7" id="KW-0479">Metal-binding</keyword>
<evidence type="ECO:0000256" key="6">
    <source>
        <dbReference type="ARBA" id="ARBA00023033"/>
    </source>
</evidence>
<dbReference type="OMA" id="PWIFCIS"/>
<dbReference type="PRINTS" id="PR00463">
    <property type="entry name" value="EP450I"/>
</dbReference>
<evidence type="ECO:0000313" key="9">
    <source>
        <dbReference type="EMBL" id="GAQ35815.1"/>
    </source>
</evidence>
<sequence length="506" mass="56165">MMLLGDTLAADASTLLCVGLITVAIYRLALHPLAHVPGPWIFCISSIPQWIIVFLGTEPQTLAYYHRRYDTRVLRIAPNQVSISDPHALASIYVANGGFMKNARYRNFDVNGQPTIFSAIDKAYRDKRAKAVLPLFAPVRIREAAGAQNVQQYIQQFIARLASEKDRAVKSASYRVDILDLALRLSMDVMTGYMFDKSYGALNEAVNLDSRSPPTKFSESAWLQAIAAFGYYSMFPNWLFSRMLSLHVAIQDRHWGASMRRVDQFARSIVEGKEKTEPATLTHTYHGRLRTAGATENEVIGICEGSLFAGTSSTGQTLATILFHLVRQAHVRERLDQELGESSSSDLQSLPYLRGVITEGLRLAMTNPAPLTRAVPDGGCHIDGVYLPRRVSVGASIYVFHHDPDAFPDPFAFSPERWLADETDCTTRELCFFPFGLGSRSCIGRNLALHELYETVAATVKSGVLEGASTCEEKIVVNGCFNGEVQGHAIEIYWPIRESQSNKVCM</sequence>
<evidence type="ECO:0000256" key="7">
    <source>
        <dbReference type="PIRSR" id="PIRSR602401-1"/>
    </source>
</evidence>
<comment type="caution">
    <text evidence="9">The sequence shown here is derived from an EMBL/GenBank/DDBJ whole genome shotgun (WGS) entry which is preliminary data.</text>
</comment>
<organism evidence="9 10">
    <name type="scientific">Aspergillus niger</name>
    <dbReference type="NCBI Taxonomy" id="5061"/>
    <lineage>
        <taxon>Eukaryota</taxon>
        <taxon>Fungi</taxon>
        <taxon>Dikarya</taxon>
        <taxon>Ascomycota</taxon>
        <taxon>Pezizomycotina</taxon>
        <taxon>Eurotiomycetes</taxon>
        <taxon>Eurotiomycetidae</taxon>
        <taxon>Eurotiales</taxon>
        <taxon>Aspergillaceae</taxon>
        <taxon>Aspergillus</taxon>
        <taxon>Aspergillus subgen. Circumdati</taxon>
    </lineage>
</organism>
<dbReference type="GO" id="GO:0005506">
    <property type="term" value="F:iron ion binding"/>
    <property type="evidence" value="ECO:0007669"/>
    <property type="project" value="InterPro"/>
</dbReference>
<dbReference type="Gene3D" id="1.10.630.10">
    <property type="entry name" value="Cytochrome P450"/>
    <property type="match status" value="1"/>
</dbReference>
<dbReference type="InterPro" id="IPR001128">
    <property type="entry name" value="Cyt_P450"/>
</dbReference>
<keyword evidence="4 8" id="KW-0560">Oxidoreductase</keyword>
<evidence type="ECO:0000256" key="3">
    <source>
        <dbReference type="ARBA" id="ARBA00022723"/>
    </source>
</evidence>
<dbReference type="InterPro" id="IPR017972">
    <property type="entry name" value="Cyt_P450_CS"/>
</dbReference>
<dbReference type="PANTHER" id="PTHR24305">
    <property type="entry name" value="CYTOCHROME P450"/>
    <property type="match status" value="1"/>
</dbReference>
<dbReference type="VEuPathDB" id="FungiDB:ASPNIDRAFT2_1182616"/>
<dbReference type="VEuPathDB" id="FungiDB:An01g14500"/>
<dbReference type="VEuPathDB" id="FungiDB:ATCC64974_11850"/>
<keyword evidence="6 8" id="KW-0503">Monooxygenase</keyword>
<proteinExistence type="inferred from homology"/>
<dbReference type="GO" id="GO:0016705">
    <property type="term" value="F:oxidoreductase activity, acting on paired donors, with incorporation or reduction of molecular oxygen"/>
    <property type="evidence" value="ECO:0007669"/>
    <property type="project" value="InterPro"/>
</dbReference>
<dbReference type="VEuPathDB" id="FungiDB:M747DRAFT_296963"/>
<dbReference type="GO" id="GO:0004497">
    <property type="term" value="F:monooxygenase activity"/>
    <property type="evidence" value="ECO:0007669"/>
    <property type="project" value="UniProtKB-KW"/>
</dbReference>
<dbReference type="AlphaFoldDB" id="A0A100I7V4"/>
<dbReference type="InterPro" id="IPR002401">
    <property type="entry name" value="Cyt_P450_E_grp-I"/>
</dbReference>
<evidence type="ECO:0000313" key="10">
    <source>
        <dbReference type="Proteomes" id="UP000068243"/>
    </source>
</evidence>
<gene>
    <name evidence="9" type="ORF">ABL_01340</name>
</gene>
<dbReference type="InterPro" id="IPR036396">
    <property type="entry name" value="Cyt_P450_sf"/>
</dbReference>
<dbReference type="CDD" id="cd11062">
    <property type="entry name" value="CYP58-like"/>
    <property type="match status" value="1"/>
</dbReference>
<accession>A0A100I7V4</accession>
<evidence type="ECO:0000256" key="8">
    <source>
        <dbReference type="RuleBase" id="RU000461"/>
    </source>
</evidence>
<dbReference type="PANTHER" id="PTHR24305:SF156">
    <property type="entry name" value="P450, PUTATIVE (EUROFUNG)-RELATED"/>
    <property type="match status" value="1"/>
</dbReference>
<name>A0A100I7V4_ASPNG</name>
<dbReference type="EMBL" id="BCMY01000002">
    <property type="protein sequence ID" value="GAQ35815.1"/>
    <property type="molecule type" value="Genomic_DNA"/>
</dbReference>
<evidence type="ECO:0000256" key="2">
    <source>
        <dbReference type="ARBA" id="ARBA00010617"/>
    </source>
</evidence>
<evidence type="ECO:0000256" key="5">
    <source>
        <dbReference type="ARBA" id="ARBA00023004"/>
    </source>
</evidence>
<comment type="similarity">
    <text evidence="2 8">Belongs to the cytochrome P450 family.</text>
</comment>
<dbReference type="Proteomes" id="UP000068243">
    <property type="component" value="Unassembled WGS sequence"/>
</dbReference>
<protein>
    <submittedName>
        <fullName evidence="9">Cytochrome P450</fullName>
    </submittedName>
</protein>
<evidence type="ECO:0000256" key="1">
    <source>
        <dbReference type="ARBA" id="ARBA00001971"/>
    </source>
</evidence>